<dbReference type="AlphaFoldDB" id="A0A2P5B0H4"/>
<dbReference type="InterPro" id="IPR017853">
    <property type="entry name" value="GH"/>
</dbReference>
<evidence type="ECO:0000313" key="2">
    <source>
        <dbReference type="Proteomes" id="UP000237105"/>
    </source>
</evidence>
<name>A0A2P5B0H4_PARAD</name>
<organism evidence="1 2">
    <name type="scientific">Parasponia andersonii</name>
    <name type="common">Sponia andersonii</name>
    <dbReference type="NCBI Taxonomy" id="3476"/>
    <lineage>
        <taxon>Eukaryota</taxon>
        <taxon>Viridiplantae</taxon>
        <taxon>Streptophyta</taxon>
        <taxon>Embryophyta</taxon>
        <taxon>Tracheophyta</taxon>
        <taxon>Spermatophyta</taxon>
        <taxon>Magnoliopsida</taxon>
        <taxon>eudicotyledons</taxon>
        <taxon>Gunneridae</taxon>
        <taxon>Pentapetalae</taxon>
        <taxon>rosids</taxon>
        <taxon>fabids</taxon>
        <taxon>Rosales</taxon>
        <taxon>Cannabaceae</taxon>
        <taxon>Parasponia</taxon>
    </lineage>
</organism>
<reference evidence="2" key="1">
    <citation type="submission" date="2016-06" db="EMBL/GenBank/DDBJ databases">
        <title>Parallel loss of symbiosis genes in relatives of nitrogen-fixing non-legume Parasponia.</title>
        <authorList>
            <person name="Van Velzen R."/>
            <person name="Holmer R."/>
            <person name="Bu F."/>
            <person name="Rutten L."/>
            <person name="Van Zeijl A."/>
            <person name="Liu W."/>
            <person name="Santuari L."/>
            <person name="Cao Q."/>
            <person name="Sharma T."/>
            <person name="Shen D."/>
            <person name="Roswanjaya Y."/>
            <person name="Wardhani T."/>
            <person name="Kalhor M.S."/>
            <person name="Jansen J."/>
            <person name="Van den Hoogen J."/>
            <person name="Gungor B."/>
            <person name="Hartog M."/>
            <person name="Hontelez J."/>
            <person name="Verver J."/>
            <person name="Yang W.-C."/>
            <person name="Schijlen E."/>
            <person name="Repin R."/>
            <person name="Schilthuizen M."/>
            <person name="Schranz E."/>
            <person name="Heidstra R."/>
            <person name="Miyata K."/>
            <person name="Fedorova E."/>
            <person name="Kohlen W."/>
            <person name="Bisseling T."/>
            <person name="Smit S."/>
            <person name="Geurts R."/>
        </authorList>
    </citation>
    <scope>NUCLEOTIDE SEQUENCE [LARGE SCALE GENOMIC DNA]</scope>
    <source>
        <strain evidence="2">cv. WU1-14</strain>
    </source>
</reference>
<accession>A0A2P5B0H4</accession>
<proteinExistence type="predicted"/>
<keyword evidence="2" id="KW-1185">Reference proteome</keyword>
<comment type="caution">
    <text evidence="1">The sequence shown here is derived from an EMBL/GenBank/DDBJ whole genome shotgun (WGS) entry which is preliminary data.</text>
</comment>
<dbReference type="EMBL" id="JXTB01000394">
    <property type="protein sequence ID" value="PON42308.1"/>
    <property type="molecule type" value="Genomic_DNA"/>
</dbReference>
<evidence type="ECO:0000313" key="1">
    <source>
        <dbReference type="EMBL" id="PON42308.1"/>
    </source>
</evidence>
<gene>
    <name evidence="1" type="ORF">PanWU01x14_282640</name>
</gene>
<dbReference type="Gene3D" id="3.20.20.80">
    <property type="entry name" value="Glycosidases"/>
    <property type="match status" value="1"/>
</dbReference>
<protein>
    <submittedName>
        <fullName evidence="1">1,4-alpha-glucan-branching enzyme</fullName>
    </submittedName>
</protein>
<dbReference type="SUPFAM" id="SSF51445">
    <property type="entry name" value="(Trans)glycosidases"/>
    <property type="match status" value="1"/>
</dbReference>
<sequence>MVDAVMTAMTVSGHQNIPVIVTEAGWRSSSDDANPAYVAAELYIWGLGSKLPMHV</sequence>
<dbReference type="Proteomes" id="UP000237105">
    <property type="component" value="Unassembled WGS sequence"/>
</dbReference>